<evidence type="ECO:0000256" key="1">
    <source>
        <dbReference type="SAM" id="MobiDB-lite"/>
    </source>
</evidence>
<dbReference type="RefSeq" id="WP_326023238.1">
    <property type="nucleotide sequence ID" value="NZ_JAOZYC010000196.1"/>
</dbReference>
<keyword evidence="4" id="KW-1185">Reference proteome</keyword>
<evidence type="ECO:0000259" key="2">
    <source>
        <dbReference type="Pfam" id="PF17761"/>
    </source>
</evidence>
<feature type="domain" description="YhcG N-terminal" evidence="2">
    <location>
        <begin position="2"/>
        <end position="83"/>
    </location>
</feature>
<dbReference type="PANTHER" id="PTHR30547:SF0">
    <property type="entry name" value="BLR8175 PROTEIN"/>
    <property type="match status" value="1"/>
</dbReference>
<organism evidence="3 4">
    <name type="scientific">Streptomyces endophyticus</name>
    <dbReference type="NCBI Taxonomy" id="714166"/>
    <lineage>
        <taxon>Bacteria</taxon>
        <taxon>Bacillati</taxon>
        <taxon>Actinomycetota</taxon>
        <taxon>Actinomycetes</taxon>
        <taxon>Kitasatosporales</taxon>
        <taxon>Streptomycetaceae</taxon>
        <taxon>Streptomyces</taxon>
    </lineage>
</organism>
<name>A0ABU6FHN7_9ACTN</name>
<protein>
    <submittedName>
        <fullName evidence="3">DUF1016 N-terminal domain-containing protein</fullName>
    </submittedName>
</protein>
<dbReference type="Pfam" id="PF17761">
    <property type="entry name" value="DUF1016_N"/>
    <property type="match status" value="1"/>
</dbReference>
<proteinExistence type="predicted"/>
<feature type="compositionally biased region" description="Basic and acidic residues" evidence="1">
    <location>
        <begin position="139"/>
        <end position="150"/>
    </location>
</feature>
<evidence type="ECO:0000313" key="4">
    <source>
        <dbReference type="Proteomes" id="UP001354931"/>
    </source>
</evidence>
<feature type="compositionally biased region" description="Basic residues" evidence="1">
    <location>
        <begin position="126"/>
        <end position="138"/>
    </location>
</feature>
<dbReference type="EMBL" id="JAOZYC010000196">
    <property type="protein sequence ID" value="MEB8343571.1"/>
    <property type="molecule type" value="Genomic_DNA"/>
</dbReference>
<accession>A0ABU6FHN7</accession>
<dbReference type="InterPro" id="IPR041527">
    <property type="entry name" value="YhcG_N"/>
</dbReference>
<dbReference type="InterPro" id="IPR053148">
    <property type="entry name" value="PD-DEXK-like_domain"/>
</dbReference>
<reference evidence="3 4" key="1">
    <citation type="submission" date="2022-10" db="EMBL/GenBank/DDBJ databases">
        <authorList>
            <person name="Xie J."/>
            <person name="Shen N."/>
        </authorList>
    </citation>
    <scope>NUCLEOTIDE SEQUENCE [LARGE SCALE GENOMIC DNA]</scope>
    <source>
        <strain evidence="3 4">YIM65594</strain>
    </source>
</reference>
<feature type="region of interest" description="Disordered" evidence="1">
    <location>
        <begin position="102"/>
        <end position="150"/>
    </location>
</feature>
<evidence type="ECO:0000313" key="3">
    <source>
        <dbReference type="EMBL" id="MEB8343571.1"/>
    </source>
</evidence>
<gene>
    <name evidence="3" type="ORF">OKJ99_39400</name>
</gene>
<dbReference type="PANTHER" id="PTHR30547">
    <property type="entry name" value="UNCHARACTERIZED PROTEIN YHCG-RELATED"/>
    <property type="match status" value="1"/>
</dbReference>
<dbReference type="Proteomes" id="UP001354931">
    <property type="component" value="Unassembled WGS sequence"/>
</dbReference>
<sequence length="150" mass="17013">MARLAADLKTTFPNQRGFSRSNLMYMQQMARTWPDSIVQQPVGQLPWGHIALLMSRTKTAAERDFYVTEAAREGWSRDRLVRASRRDGPDAVKNSVRDPARAVHGPLRSGAGHIRRGPGLAGWRIRPSHCPRSRKRAPPVRDNEWHESVP</sequence>
<comment type="caution">
    <text evidence="3">The sequence shown here is derived from an EMBL/GenBank/DDBJ whole genome shotgun (WGS) entry which is preliminary data.</text>
</comment>